<evidence type="ECO:0000256" key="1">
    <source>
        <dbReference type="SAM" id="MobiDB-lite"/>
    </source>
</evidence>
<evidence type="ECO:0000313" key="3">
    <source>
        <dbReference type="Proteomes" id="UP000199623"/>
    </source>
</evidence>
<organism evidence="2 3">
    <name type="scientific">Lentzea fradiae</name>
    <dbReference type="NCBI Taxonomy" id="200378"/>
    <lineage>
        <taxon>Bacteria</taxon>
        <taxon>Bacillati</taxon>
        <taxon>Actinomycetota</taxon>
        <taxon>Actinomycetes</taxon>
        <taxon>Pseudonocardiales</taxon>
        <taxon>Pseudonocardiaceae</taxon>
        <taxon>Lentzea</taxon>
    </lineage>
</organism>
<dbReference type="STRING" id="200378.SAMN05216553_101387"/>
<accession>A0A1G7KP75</accession>
<dbReference type="OrthoDB" id="3680347at2"/>
<feature type="region of interest" description="Disordered" evidence="1">
    <location>
        <begin position="186"/>
        <end position="218"/>
    </location>
</feature>
<dbReference type="RefSeq" id="WP_090044806.1">
    <property type="nucleotide sequence ID" value="NZ_FNCC01000001.1"/>
</dbReference>
<proteinExistence type="predicted"/>
<reference evidence="3" key="1">
    <citation type="submission" date="2016-10" db="EMBL/GenBank/DDBJ databases">
        <authorList>
            <person name="Varghese N."/>
            <person name="Submissions S."/>
        </authorList>
    </citation>
    <scope>NUCLEOTIDE SEQUENCE [LARGE SCALE GENOMIC DNA]</scope>
    <source>
        <strain evidence="3">CGMCC 4.3506</strain>
    </source>
</reference>
<dbReference type="AlphaFoldDB" id="A0A1G7KP75"/>
<protein>
    <recommendedName>
        <fullName evidence="4">DivIVA protein</fullName>
    </recommendedName>
</protein>
<dbReference type="Proteomes" id="UP000199623">
    <property type="component" value="Unassembled WGS sequence"/>
</dbReference>
<evidence type="ECO:0008006" key="4">
    <source>
        <dbReference type="Google" id="ProtNLM"/>
    </source>
</evidence>
<sequence>MDFDELLDEGPSAFRTRWMGYDRNQVDEEYARLEQLLESVTADRDAAIATANDLAAHLEQARSELAEYRMIHAGYSKDNAVSGCIRYLMHLAKRKAEDIEAEARARAEEATSRAEEATVRAEEAAARQARLLDEAEQETQRRLAEASRRAQEIVGEALERSRVLLAELAERQQLLDQWYSEVATTRDLPAQRRAEIAPAADEEPVSDGEPVSGAKSVA</sequence>
<evidence type="ECO:0000313" key="2">
    <source>
        <dbReference type="EMBL" id="SDF38750.1"/>
    </source>
</evidence>
<name>A0A1G7KP75_9PSEU</name>
<gene>
    <name evidence="2" type="ORF">SAMN05216553_101387</name>
</gene>
<dbReference type="EMBL" id="FNCC01000001">
    <property type="protein sequence ID" value="SDF38750.1"/>
    <property type="molecule type" value="Genomic_DNA"/>
</dbReference>
<keyword evidence="3" id="KW-1185">Reference proteome</keyword>
<feature type="region of interest" description="Disordered" evidence="1">
    <location>
        <begin position="107"/>
        <end position="133"/>
    </location>
</feature>